<dbReference type="SUPFAM" id="SSF52172">
    <property type="entry name" value="CheY-like"/>
    <property type="match status" value="1"/>
</dbReference>
<sequence>MKNVLVTTPVSEIHRSIRSFLDKDYRIDWTSDKDSGLEVFRKKRHELLFLDLDLLGVTSDRQDLDEYKNQFKPFLELFPAVQIVILSPPDRVRDAVDAVKAGACTFLSYPFKADEFKYVLERAHTAIRTQSELEYLRNSFWRTDVQEIVRTESPIMGKVYDQIKAVAPTRATILLLGETGTGKNLLAKLIHKQSNRAAKPFISVHCGAIPEGLVESELFGHEKGAFTGAIRKKLGKFEIAHGGTIFLDEIGTISASVQIKLLQVLQESTFQRVGGETTITTDVRVVAATNVILKEMADSGQFRRDLYYRLNVFPIHVPPLRDRIEDIPILVSVFLKNLNRYHLKNISEVHPHVLEAFSNYPWPGNIRELENVMERAYILETSPVLSPASFPVEIMGSVRCEPLAAADTSLKLSEVRRRAMEQAEMLYLSEVLKIHGGRINLTAKAAGITTRQLHKLMKRYHLHKEDYRNSRN</sequence>
<dbReference type="RefSeq" id="WP_137424401.1">
    <property type="nucleotide sequence ID" value="NZ_CP040098.1"/>
</dbReference>
<evidence type="ECO:0000256" key="6">
    <source>
        <dbReference type="PROSITE-ProRule" id="PRU00169"/>
    </source>
</evidence>
<dbReference type="Pfam" id="PF25601">
    <property type="entry name" value="AAA_lid_14"/>
    <property type="match status" value="1"/>
</dbReference>
<dbReference type="GO" id="GO:0006355">
    <property type="term" value="P:regulation of DNA-templated transcription"/>
    <property type="evidence" value="ECO:0007669"/>
    <property type="project" value="InterPro"/>
</dbReference>
<dbReference type="InterPro" id="IPR025662">
    <property type="entry name" value="Sigma_54_int_dom_ATP-bd_1"/>
</dbReference>
<dbReference type="InterPro" id="IPR011006">
    <property type="entry name" value="CheY-like_superfamily"/>
</dbReference>
<dbReference type="GO" id="GO:0000160">
    <property type="term" value="P:phosphorelay signal transduction system"/>
    <property type="evidence" value="ECO:0007669"/>
    <property type="project" value="InterPro"/>
</dbReference>
<dbReference type="EMBL" id="CP040098">
    <property type="protein sequence ID" value="QCQ22322.1"/>
    <property type="molecule type" value="Genomic_DNA"/>
</dbReference>
<protein>
    <submittedName>
        <fullName evidence="9">Sigma-54-dependent Fis family transcriptional regulator</fullName>
    </submittedName>
</protein>
<evidence type="ECO:0000259" key="8">
    <source>
        <dbReference type="PROSITE" id="PS50110"/>
    </source>
</evidence>
<dbReference type="InterPro" id="IPR058031">
    <property type="entry name" value="AAA_lid_NorR"/>
</dbReference>
<dbReference type="PANTHER" id="PTHR32071">
    <property type="entry name" value="TRANSCRIPTIONAL REGULATORY PROTEIN"/>
    <property type="match status" value="1"/>
</dbReference>
<gene>
    <name evidence="9" type="ORF">FDQ92_09220</name>
</gene>
<evidence type="ECO:0000313" key="9">
    <source>
        <dbReference type="EMBL" id="QCQ22322.1"/>
    </source>
</evidence>
<organism evidence="9 10">
    <name type="scientific">Desulfoglaeba alkanexedens ALDC</name>
    <dbReference type="NCBI Taxonomy" id="980445"/>
    <lineage>
        <taxon>Bacteria</taxon>
        <taxon>Pseudomonadati</taxon>
        <taxon>Thermodesulfobacteriota</taxon>
        <taxon>Syntrophobacteria</taxon>
        <taxon>Syntrophobacterales</taxon>
        <taxon>Syntrophobacteraceae</taxon>
        <taxon>Desulfoglaeba</taxon>
    </lineage>
</organism>
<keyword evidence="10" id="KW-1185">Reference proteome</keyword>
<keyword evidence="1" id="KW-0547">Nucleotide-binding</keyword>
<dbReference type="Gene3D" id="1.10.10.60">
    <property type="entry name" value="Homeodomain-like"/>
    <property type="match status" value="1"/>
</dbReference>
<name>A0A4P8L6C2_9BACT</name>
<evidence type="ECO:0000256" key="5">
    <source>
        <dbReference type="ARBA" id="ARBA00023163"/>
    </source>
</evidence>
<dbReference type="GO" id="GO:0003677">
    <property type="term" value="F:DNA binding"/>
    <property type="evidence" value="ECO:0007669"/>
    <property type="project" value="UniProtKB-KW"/>
</dbReference>
<keyword evidence="4" id="KW-0238">DNA-binding</keyword>
<dbReference type="GO" id="GO:0005524">
    <property type="term" value="F:ATP binding"/>
    <property type="evidence" value="ECO:0007669"/>
    <property type="project" value="UniProtKB-KW"/>
</dbReference>
<feature type="domain" description="Sigma-54 factor interaction" evidence="7">
    <location>
        <begin position="149"/>
        <end position="378"/>
    </location>
</feature>
<dbReference type="Gene3D" id="1.10.8.60">
    <property type="match status" value="1"/>
</dbReference>
<evidence type="ECO:0000256" key="2">
    <source>
        <dbReference type="ARBA" id="ARBA00022840"/>
    </source>
</evidence>
<evidence type="ECO:0000259" key="7">
    <source>
        <dbReference type="PROSITE" id="PS50045"/>
    </source>
</evidence>
<evidence type="ECO:0000313" key="10">
    <source>
        <dbReference type="Proteomes" id="UP000298602"/>
    </source>
</evidence>
<accession>A0A4P8L6C2</accession>
<dbReference type="InterPro" id="IPR027417">
    <property type="entry name" value="P-loop_NTPase"/>
</dbReference>
<dbReference type="Gene3D" id="3.40.50.300">
    <property type="entry name" value="P-loop containing nucleotide triphosphate hydrolases"/>
    <property type="match status" value="1"/>
</dbReference>
<dbReference type="KEGG" id="dax:FDQ92_09220"/>
<dbReference type="InterPro" id="IPR002078">
    <property type="entry name" value="Sigma_54_int"/>
</dbReference>
<dbReference type="Proteomes" id="UP000298602">
    <property type="component" value="Chromosome"/>
</dbReference>
<keyword evidence="6" id="KW-0597">Phosphoprotein</keyword>
<proteinExistence type="predicted"/>
<keyword evidence="2" id="KW-0067">ATP-binding</keyword>
<keyword evidence="3" id="KW-0805">Transcription regulation</keyword>
<dbReference type="PANTHER" id="PTHR32071:SF113">
    <property type="entry name" value="ALGINATE BIOSYNTHESIS TRANSCRIPTIONAL REGULATORY PROTEIN ALGB"/>
    <property type="match status" value="1"/>
</dbReference>
<reference evidence="9 10" key="1">
    <citation type="submission" date="2019-05" db="EMBL/GenBank/DDBJ databases">
        <title>The Complete Genome Sequence of the n-alkane-degrading Desulfoglaeba alkanexedens ALDC reveals multiple alkylsuccinate synthase gene clusters.</title>
        <authorList>
            <person name="Callaghan A.V."/>
            <person name="Davidova I.A."/>
            <person name="Duncan K.E."/>
            <person name="Morris B."/>
            <person name="McInerney M.J."/>
        </authorList>
    </citation>
    <scope>NUCLEOTIDE SEQUENCE [LARGE SCALE GENOMIC DNA]</scope>
    <source>
        <strain evidence="9 10">ALDC</strain>
    </source>
</reference>
<dbReference type="InterPro" id="IPR025944">
    <property type="entry name" value="Sigma_54_int_dom_CS"/>
</dbReference>
<feature type="domain" description="Response regulatory" evidence="8">
    <location>
        <begin position="3"/>
        <end position="124"/>
    </location>
</feature>
<evidence type="ECO:0000256" key="3">
    <source>
        <dbReference type="ARBA" id="ARBA00023015"/>
    </source>
</evidence>
<dbReference type="PROSITE" id="PS00675">
    <property type="entry name" value="SIGMA54_INTERACT_1"/>
    <property type="match status" value="1"/>
</dbReference>
<dbReference type="OrthoDB" id="9763792at2"/>
<dbReference type="Pfam" id="PF00158">
    <property type="entry name" value="Sigma54_activat"/>
    <property type="match status" value="1"/>
</dbReference>
<dbReference type="PROSITE" id="PS50045">
    <property type="entry name" value="SIGMA54_INTERACT_4"/>
    <property type="match status" value="1"/>
</dbReference>
<dbReference type="CDD" id="cd00009">
    <property type="entry name" value="AAA"/>
    <property type="match status" value="1"/>
</dbReference>
<dbReference type="PROSITE" id="PS50110">
    <property type="entry name" value="RESPONSE_REGULATORY"/>
    <property type="match status" value="1"/>
</dbReference>
<feature type="modified residue" description="4-aspartylphosphate" evidence="6">
    <location>
        <position position="51"/>
    </location>
</feature>
<reference evidence="9 10" key="2">
    <citation type="submission" date="2019-05" db="EMBL/GenBank/DDBJ databases">
        <authorList>
            <person name="Suflita J.M."/>
            <person name="Marks C.R."/>
        </authorList>
    </citation>
    <scope>NUCLEOTIDE SEQUENCE [LARGE SCALE GENOMIC DNA]</scope>
    <source>
        <strain evidence="9 10">ALDC</strain>
    </source>
</reference>
<dbReference type="InterPro" id="IPR009057">
    <property type="entry name" value="Homeodomain-like_sf"/>
</dbReference>
<dbReference type="InterPro" id="IPR003593">
    <property type="entry name" value="AAA+_ATPase"/>
</dbReference>
<keyword evidence="5" id="KW-0804">Transcription</keyword>
<dbReference type="PROSITE" id="PS00676">
    <property type="entry name" value="SIGMA54_INTERACT_2"/>
    <property type="match status" value="1"/>
</dbReference>
<dbReference type="PROSITE" id="PS00688">
    <property type="entry name" value="SIGMA54_INTERACT_3"/>
    <property type="match status" value="1"/>
</dbReference>
<dbReference type="SMART" id="SM00382">
    <property type="entry name" value="AAA"/>
    <property type="match status" value="1"/>
</dbReference>
<dbReference type="Gene3D" id="3.40.50.2300">
    <property type="match status" value="1"/>
</dbReference>
<dbReference type="AlphaFoldDB" id="A0A4P8L6C2"/>
<dbReference type="InterPro" id="IPR025943">
    <property type="entry name" value="Sigma_54_int_dom_ATP-bd_2"/>
</dbReference>
<evidence type="ECO:0000256" key="4">
    <source>
        <dbReference type="ARBA" id="ARBA00023125"/>
    </source>
</evidence>
<evidence type="ECO:0000256" key="1">
    <source>
        <dbReference type="ARBA" id="ARBA00022741"/>
    </source>
</evidence>
<dbReference type="InterPro" id="IPR001789">
    <property type="entry name" value="Sig_transdc_resp-reg_receiver"/>
</dbReference>
<dbReference type="SUPFAM" id="SSF46689">
    <property type="entry name" value="Homeodomain-like"/>
    <property type="match status" value="1"/>
</dbReference>
<dbReference type="SUPFAM" id="SSF52540">
    <property type="entry name" value="P-loop containing nucleoside triphosphate hydrolases"/>
    <property type="match status" value="1"/>
</dbReference>
<dbReference type="FunFam" id="3.40.50.300:FF:000006">
    <property type="entry name" value="DNA-binding transcriptional regulator NtrC"/>
    <property type="match status" value="1"/>
</dbReference>